<protein>
    <recommendedName>
        <fullName evidence="3">Palmitoyl-protein thioesterase 1</fullName>
        <ecNumber evidence="2">3.1.2.22</ecNumber>
    </recommendedName>
    <alternativeName>
        <fullName evidence="8">Palmitoyl-protein hydrolase 1</fullName>
    </alternativeName>
</protein>
<dbReference type="PRINTS" id="PR00414">
    <property type="entry name" value="PPTHIESTRASE"/>
</dbReference>
<proteinExistence type="inferred from homology"/>
<evidence type="ECO:0000313" key="10">
    <source>
        <dbReference type="EMBL" id="KIL68909.1"/>
    </source>
</evidence>
<dbReference type="Proteomes" id="UP000054549">
    <property type="component" value="Unassembled WGS sequence"/>
</dbReference>
<feature type="chain" id="PRO_5002156154" description="Palmitoyl-protein thioesterase 1" evidence="9">
    <location>
        <begin position="19"/>
        <end position="312"/>
    </location>
</feature>
<dbReference type="PANTHER" id="PTHR11247:SF8">
    <property type="entry name" value="PALMITOYL-PROTEIN THIOESTERASE 1"/>
    <property type="match status" value="1"/>
</dbReference>
<keyword evidence="6" id="KW-1015">Disulfide bond</keyword>
<dbReference type="OrthoDB" id="10263094at2759"/>
<evidence type="ECO:0000256" key="4">
    <source>
        <dbReference type="ARBA" id="ARBA00022729"/>
    </source>
</evidence>
<evidence type="ECO:0000313" key="11">
    <source>
        <dbReference type="Proteomes" id="UP000054549"/>
    </source>
</evidence>
<evidence type="ECO:0000256" key="1">
    <source>
        <dbReference type="ARBA" id="ARBA00010758"/>
    </source>
</evidence>
<dbReference type="InterPro" id="IPR029058">
    <property type="entry name" value="AB_hydrolase_fold"/>
</dbReference>
<evidence type="ECO:0000256" key="2">
    <source>
        <dbReference type="ARBA" id="ARBA00012423"/>
    </source>
</evidence>
<dbReference type="GO" id="GO:0008474">
    <property type="term" value="F:palmitoyl-(protein) hydrolase activity"/>
    <property type="evidence" value="ECO:0007669"/>
    <property type="project" value="UniProtKB-EC"/>
</dbReference>
<keyword evidence="7" id="KW-0325">Glycoprotein</keyword>
<comment type="similarity">
    <text evidence="1">Belongs to the palmitoyl-protein thioesterase family.</text>
</comment>
<reference evidence="10 11" key="1">
    <citation type="submission" date="2014-04" db="EMBL/GenBank/DDBJ databases">
        <title>Evolutionary Origins and Diversification of the Mycorrhizal Mutualists.</title>
        <authorList>
            <consortium name="DOE Joint Genome Institute"/>
            <consortium name="Mycorrhizal Genomics Consortium"/>
            <person name="Kohler A."/>
            <person name="Kuo A."/>
            <person name="Nagy L.G."/>
            <person name="Floudas D."/>
            <person name="Copeland A."/>
            <person name="Barry K.W."/>
            <person name="Cichocki N."/>
            <person name="Veneault-Fourrey C."/>
            <person name="LaButti K."/>
            <person name="Lindquist E.A."/>
            <person name="Lipzen A."/>
            <person name="Lundell T."/>
            <person name="Morin E."/>
            <person name="Murat C."/>
            <person name="Riley R."/>
            <person name="Ohm R."/>
            <person name="Sun H."/>
            <person name="Tunlid A."/>
            <person name="Henrissat B."/>
            <person name="Grigoriev I.V."/>
            <person name="Hibbett D.S."/>
            <person name="Martin F."/>
        </authorList>
    </citation>
    <scope>NUCLEOTIDE SEQUENCE [LARGE SCALE GENOMIC DNA]</scope>
    <source>
        <strain evidence="10 11">Koide BX008</strain>
    </source>
</reference>
<dbReference type="InterPro" id="IPR002472">
    <property type="entry name" value="Palm_thioest"/>
</dbReference>
<keyword evidence="5" id="KW-0378">Hydrolase</keyword>
<keyword evidence="4 9" id="KW-0732">Signal</keyword>
<name>A0A0C2TNY8_AMAMK</name>
<accession>A0A0C2TNY8</accession>
<dbReference type="Pfam" id="PF02089">
    <property type="entry name" value="Palm_thioest"/>
    <property type="match status" value="1"/>
</dbReference>
<dbReference type="InParanoid" id="A0A0C2TNY8"/>
<keyword evidence="11" id="KW-1185">Reference proteome</keyword>
<feature type="signal peptide" evidence="9">
    <location>
        <begin position="1"/>
        <end position="18"/>
    </location>
</feature>
<evidence type="ECO:0000256" key="8">
    <source>
        <dbReference type="ARBA" id="ARBA00031934"/>
    </source>
</evidence>
<evidence type="ECO:0000256" key="9">
    <source>
        <dbReference type="SAM" id="SignalP"/>
    </source>
</evidence>
<dbReference type="AlphaFoldDB" id="A0A0C2TNY8"/>
<dbReference type="Gene3D" id="3.40.50.1820">
    <property type="entry name" value="alpha/beta hydrolase"/>
    <property type="match status" value="1"/>
</dbReference>
<organism evidence="10 11">
    <name type="scientific">Amanita muscaria (strain Koide BX008)</name>
    <dbReference type="NCBI Taxonomy" id="946122"/>
    <lineage>
        <taxon>Eukaryota</taxon>
        <taxon>Fungi</taxon>
        <taxon>Dikarya</taxon>
        <taxon>Basidiomycota</taxon>
        <taxon>Agaricomycotina</taxon>
        <taxon>Agaricomycetes</taxon>
        <taxon>Agaricomycetidae</taxon>
        <taxon>Agaricales</taxon>
        <taxon>Pluteineae</taxon>
        <taxon>Amanitaceae</taxon>
        <taxon>Amanita</taxon>
    </lineage>
</organism>
<dbReference type="HOGENOM" id="CLU_050129_0_1_1"/>
<evidence type="ECO:0000256" key="7">
    <source>
        <dbReference type="ARBA" id="ARBA00023180"/>
    </source>
</evidence>
<dbReference type="EC" id="3.1.2.22" evidence="2"/>
<evidence type="ECO:0000256" key="6">
    <source>
        <dbReference type="ARBA" id="ARBA00023157"/>
    </source>
</evidence>
<evidence type="ECO:0000256" key="3">
    <source>
        <dbReference type="ARBA" id="ARBA00014212"/>
    </source>
</evidence>
<dbReference type="EMBL" id="KN818227">
    <property type="protein sequence ID" value="KIL68909.1"/>
    <property type="molecule type" value="Genomic_DNA"/>
</dbReference>
<dbReference type="STRING" id="946122.A0A0C2TNY8"/>
<evidence type="ECO:0000256" key="5">
    <source>
        <dbReference type="ARBA" id="ARBA00022801"/>
    </source>
</evidence>
<dbReference type="PANTHER" id="PTHR11247">
    <property type="entry name" value="PALMITOYL-PROTEIN THIOESTERASE/DOLICHYLDIPHOSPHATASE 1"/>
    <property type="match status" value="1"/>
</dbReference>
<gene>
    <name evidence="10" type="ORF">M378DRAFT_70621</name>
</gene>
<dbReference type="SUPFAM" id="SSF53474">
    <property type="entry name" value="alpha/beta-Hydrolases"/>
    <property type="match status" value="1"/>
</dbReference>
<sequence length="312" mass="34941">MTLTIITFLFLFFACCSGSPITNTPRPLVIWHGLGDTYASPGIQQFISLIGDIYPGIFIHSVYMDQDVKKDRQAGYYGNVNEQIQFAADQLAAIPQLQQGFDAIGFSQGGQFLRAYVERYNKPPVNNLITFGSQHMGVSDLPECGTYDFICHAARRIAKSAAYGEWAQENIVQAQYFRDSSNYATYLDASRFLASINNEVVGSRNTTYADQLALLNKLILVIFTEDKTVVPKETSWFGSEAIEEENSDRKQEIISVSGTIVPMKMQPLYKEDWIGLRRLDEKGGVVMESCAGQHMNISGCWERLVRGYAGWA</sequence>
<dbReference type="FunFam" id="3.40.50.1820:FF:000107">
    <property type="entry name" value="Palmitoyl-protein thioesterase 1"/>
    <property type="match status" value="1"/>
</dbReference>